<feature type="binding site" evidence="1">
    <location>
        <position position="178"/>
    </location>
    <ligand>
        <name>[4Fe-4S] cluster</name>
        <dbReference type="ChEBI" id="CHEBI:49883"/>
    </ligand>
</feature>
<dbReference type="InterPro" id="IPR051454">
    <property type="entry name" value="RNA/ubiquinone_mod_enzymes"/>
</dbReference>
<dbReference type="HAMAP" id="MF_02233">
    <property type="entry name" value="UbiV"/>
    <property type="match status" value="1"/>
</dbReference>
<feature type="binding site" evidence="1">
    <location>
        <position position="195"/>
    </location>
    <ligand>
        <name>[4Fe-4S] cluster</name>
        <dbReference type="ChEBI" id="CHEBI:49883"/>
    </ligand>
</feature>
<comment type="pathway">
    <text evidence="1">Cofactor biosynthesis; ubiquinone biosynthesis.</text>
</comment>
<dbReference type="NCBIfam" id="NF011991">
    <property type="entry name" value="PRK15447.1"/>
    <property type="match status" value="1"/>
</dbReference>
<comment type="caution">
    <text evidence="2">The sequence shown here is derived from an EMBL/GenBank/DDBJ whole genome shotgun (WGS) entry which is preliminary data.</text>
</comment>
<keyword evidence="1" id="KW-0411">Iron-sulfur</keyword>
<comment type="function">
    <text evidence="1">Required for O(2)-independent ubiquinone (coenzyme Q) biosynthesis. Together with UbiU, is essential for the C6-hydroxylation reaction in the oxygen-independent ubiquinone biosynthesis pathway.</text>
</comment>
<evidence type="ECO:0000256" key="1">
    <source>
        <dbReference type="HAMAP-Rule" id="MF_02233"/>
    </source>
</evidence>
<keyword evidence="1" id="KW-0831">Ubiquinone biosynthesis</keyword>
<dbReference type="GO" id="GO:0046872">
    <property type="term" value="F:metal ion binding"/>
    <property type="evidence" value="ECO:0007669"/>
    <property type="project" value="UniProtKB-KW"/>
</dbReference>
<dbReference type="Proteomes" id="UP000782610">
    <property type="component" value="Unassembled WGS sequence"/>
</dbReference>
<evidence type="ECO:0000313" key="2">
    <source>
        <dbReference type="EMBL" id="MBI4924193.1"/>
    </source>
</evidence>
<keyword evidence="1" id="KW-0479">Metal-binding</keyword>
<keyword evidence="1" id="KW-0408">Iron</keyword>
<reference evidence="2" key="1">
    <citation type="submission" date="2020-07" db="EMBL/GenBank/DDBJ databases">
        <title>Huge and variable diversity of episymbiotic CPR bacteria and DPANN archaea in groundwater ecosystems.</title>
        <authorList>
            <person name="He C.Y."/>
            <person name="Keren R."/>
            <person name="Whittaker M."/>
            <person name="Farag I.F."/>
            <person name="Doudna J."/>
            <person name="Cate J.H.D."/>
            <person name="Banfield J.F."/>
        </authorList>
    </citation>
    <scope>NUCLEOTIDE SEQUENCE</scope>
    <source>
        <strain evidence="2">NC_groundwater_1586_Pr3_B-0.1um_66_15</strain>
    </source>
</reference>
<comment type="subunit">
    <text evidence="1">Forms a heterodimer with UbiU.</text>
</comment>
<evidence type="ECO:0000313" key="3">
    <source>
        <dbReference type="Proteomes" id="UP000782610"/>
    </source>
</evidence>
<dbReference type="GO" id="GO:0006744">
    <property type="term" value="P:ubiquinone biosynthetic process"/>
    <property type="evidence" value="ECO:0007669"/>
    <property type="project" value="UniProtKB-UniRule"/>
</dbReference>
<feature type="binding site" evidence="1">
    <location>
        <position position="45"/>
    </location>
    <ligand>
        <name>[4Fe-4S] cluster</name>
        <dbReference type="ChEBI" id="CHEBI:49883"/>
    </ligand>
</feature>
<comment type="similarity">
    <text evidence="1">Belongs to the peptidase U32 family. UbiV subfamily.</text>
</comment>
<accession>A0A933L597</accession>
<dbReference type="PANTHER" id="PTHR30217:SF11">
    <property type="entry name" value="UBIQUINONE BIOSYNTHESIS PROTEIN UBIV"/>
    <property type="match status" value="1"/>
</dbReference>
<dbReference type="EMBL" id="JACRAF010000069">
    <property type="protein sequence ID" value="MBI4924193.1"/>
    <property type="molecule type" value="Genomic_DNA"/>
</dbReference>
<dbReference type="InterPro" id="IPR001539">
    <property type="entry name" value="Peptidase_U32"/>
</dbReference>
<comment type="cofactor">
    <cofactor evidence="1">
        <name>[4Fe-4S] cluster</name>
        <dbReference type="ChEBI" id="CHEBI:49883"/>
    </cofactor>
</comment>
<keyword evidence="1" id="KW-0004">4Fe-4S</keyword>
<feature type="binding site" evidence="1">
    <location>
        <position position="191"/>
    </location>
    <ligand>
        <name>[4Fe-4S] cluster</name>
        <dbReference type="ChEBI" id="CHEBI:49883"/>
    </ligand>
</feature>
<proteinExistence type="inferred from homology"/>
<name>A0A933L597_9HYPH</name>
<dbReference type="Pfam" id="PF01136">
    <property type="entry name" value="Peptidase_U32"/>
    <property type="match status" value="1"/>
</dbReference>
<dbReference type="PANTHER" id="PTHR30217">
    <property type="entry name" value="PEPTIDASE U32 FAMILY"/>
    <property type="match status" value="1"/>
</dbReference>
<gene>
    <name evidence="1" type="primary">ubiV</name>
    <name evidence="2" type="ORF">HY834_20855</name>
</gene>
<protein>
    <recommendedName>
        <fullName evidence="1">Ubiquinone biosynthesis protein UbiV</fullName>
    </recommendedName>
</protein>
<dbReference type="GO" id="GO:0051539">
    <property type="term" value="F:4 iron, 4 sulfur cluster binding"/>
    <property type="evidence" value="ECO:0007669"/>
    <property type="project" value="UniProtKB-UniRule"/>
</dbReference>
<dbReference type="InterPro" id="IPR043693">
    <property type="entry name" value="UbiV"/>
</dbReference>
<dbReference type="AlphaFoldDB" id="A0A933L597"/>
<organism evidence="2 3">
    <name type="scientific">Devosia nanyangense</name>
    <dbReference type="NCBI Taxonomy" id="1228055"/>
    <lineage>
        <taxon>Bacteria</taxon>
        <taxon>Pseudomonadati</taxon>
        <taxon>Pseudomonadota</taxon>
        <taxon>Alphaproteobacteria</taxon>
        <taxon>Hyphomicrobiales</taxon>
        <taxon>Devosiaceae</taxon>
        <taxon>Devosia</taxon>
    </lineage>
</organism>
<sequence>MQHRRLGLTLGPVLYLWDEARWRDFYFRVADEAEVDTVVVGETICSKREHFHANVTTAVVDRLAAAGKTVRLASLALVTLERERKSVRRLAEQDALELEVGELSAHAALRGKPHSVGPLVNVYNAATAQVLGARGAVAICLPAELPMHSIAQICQSMPAMRFEVFGFGRVPLAISARCAHARFKGLTRDNCQFVCGDDPDGLPVDTLDGQPFLALNGVQTVSSTCHAVIGDLGSLRNAGVDAIRLSPQVCDMVAVSRIFRAVIDGSLDAGDAWSRLGEAYPEAQFANGFLHSRPGHHLVLQ</sequence>